<evidence type="ECO:0000259" key="6">
    <source>
        <dbReference type="Pfam" id="PF00144"/>
    </source>
</evidence>
<feature type="domain" description="Beta-lactamase-related" evidence="6">
    <location>
        <begin position="16"/>
        <end position="311"/>
    </location>
</feature>
<dbReference type="Proteomes" id="UP000523795">
    <property type="component" value="Unassembled WGS sequence"/>
</dbReference>
<evidence type="ECO:0000313" key="8">
    <source>
        <dbReference type="Proteomes" id="UP000523795"/>
    </source>
</evidence>
<accession>A0ABX1JRD9</accession>
<protein>
    <recommendedName>
        <fullName evidence="5">Beta-lactamase</fullName>
        <ecNumber evidence="5">3.5.2.6</ecNumber>
    </recommendedName>
</protein>
<evidence type="ECO:0000256" key="3">
    <source>
        <dbReference type="ARBA" id="ARBA00022801"/>
    </source>
</evidence>
<dbReference type="InterPro" id="IPR001466">
    <property type="entry name" value="Beta-lactam-related"/>
</dbReference>
<keyword evidence="8" id="KW-1185">Reference proteome</keyword>
<gene>
    <name evidence="7" type="ORF">HER39_12080</name>
</gene>
<sequence>MPAGNTHGDAELAARLGAGPGRRGRAAAAATVCRDGQVLASVGAGLDADFELGSVSKGITGLLYADAVARGELDPATTLGELLPLGACEAARVTAGALSTHSSGLPRLARPAQPFRRTLGLWLHSTNPYGESLGRLLAQARTVKLSAPRPRYSNLGYQLLGHAVASAAGLQYPDLVRDRLAGPLGLGSLYAPAGPGRLRPEAGIGRSRTGKPREPWTGEALAPAGGLRASVRDMARLMAAVLGGSAPGISALDPVAGFAGGARIGAAWVTLDVKGRRITWHNGATGGFRTWVGFDRSAGTGVAVMSASSLPVDRYGFTLLQELSAACR</sequence>
<keyword evidence="3 5" id="KW-0378">Hydrolase</keyword>
<reference evidence="7 8" key="1">
    <citation type="submission" date="2020-04" db="EMBL/GenBank/DDBJ databases">
        <authorList>
            <person name="Liu S."/>
        </authorList>
    </citation>
    <scope>NUCLEOTIDE SEQUENCE [LARGE SCALE GENOMIC DNA]</scope>
    <source>
        <strain evidence="7 8">CGMCC 1.15091</strain>
    </source>
</reference>
<evidence type="ECO:0000256" key="5">
    <source>
        <dbReference type="RuleBase" id="RU361140"/>
    </source>
</evidence>
<dbReference type="EC" id="3.5.2.6" evidence="5"/>
<evidence type="ECO:0000256" key="1">
    <source>
        <dbReference type="ARBA" id="ARBA00001526"/>
    </source>
</evidence>
<dbReference type="InterPro" id="IPR001586">
    <property type="entry name" value="Beta-lactam_class-C_AS"/>
</dbReference>
<organism evidence="7 8">
    <name type="scientific">Arthrobacter deserti</name>
    <dbReference type="NCBI Taxonomy" id="1742687"/>
    <lineage>
        <taxon>Bacteria</taxon>
        <taxon>Bacillati</taxon>
        <taxon>Actinomycetota</taxon>
        <taxon>Actinomycetes</taxon>
        <taxon>Micrococcales</taxon>
        <taxon>Micrococcaceae</taxon>
        <taxon>Arthrobacter</taxon>
    </lineage>
</organism>
<evidence type="ECO:0000313" key="7">
    <source>
        <dbReference type="EMBL" id="NKX51291.1"/>
    </source>
</evidence>
<keyword evidence="4 5" id="KW-0046">Antibiotic resistance</keyword>
<proteinExistence type="inferred from homology"/>
<name>A0ABX1JRD9_9MICC</name>
<evidence type="ECO:0000256" key="4">
    <source>
        <dbReference type="ARBA" id="ARBA00023251"/>
    </source>
</evidence>
<comment type="catalytic activity">
    <reaction evidence="1 5">
        <text>a beta-lactam + H2O = a substituted beta-amino acid</text>
        <dbReference type="Rhea" id="RHEA:20401"/>
        <dbReference type="ChEBI" id="CHEBI:15377"/>
        <dbReference type="ChEBI" id="CHEBI:35627"/>
        <dbReference type="ChEBI" id="CHEBI:140347"/>
        <dbReference type="EC" id="3.5.2.6"/>
    </reaction>
</comment>
<dbReference type="InterPro" id="IPR050491">
    <property type="entry name" value="AmpC-like"/>
</dbReference>
<dbReference type="PROSITE" id="PS00336">
    <property type="entry name" value="BETA_LACTAMASE_C"/>
    <property type="match status" value="1"/>
</dbReference>
<comment type="similarity">
    <text evidence="2 5">Belongs to the class-C beta-lactamase family.</text>
</comment>
<dbReference type="EMBL" id="JAAZSR010000202">
    <property type="protein sequence ID" value="NKX51291.1"/>
    <property type="molecule type" value="Genomic_DNA"/>
</dbReference>
<dbReference type="InterPro" id="IPR012338">
    <property type="entry name" value="Beta-lactam/transpept-like"/>
</dbReference>
<comment type="caution">
    <text evidence="7">The sequence shown here is derived from an EMBL/GenBank/DDBJ whole genome shotgun (WGS) entry which is preliminary data.</text>
</comment>
<dbReference type="Gene3D" id="3.40.710.10">
    <property type="entry name" value="DD-peptidase/beta-lactamase superfamily"/>
    <property type="match status" value="1"/>
</dbReference>
<dbReference type="Pfam" id="PF00144">
    <property type="entry name" value="Beta-lactamase"/>
    <property type="match status" value="1"/>
</dbReference>
<dbReference type="PANTHER" id="PTHR46825">
    <property type="entry name" value="D-ALANYL-D-ALANINE-CARBOXYPEPTIDASE/ENDOPEPTIDASE AMPH"/>
    <property type="match status" value="1"/>
</dbReference>
<dbReference type="PANTHER" id="PTHR46825:SF9">
    <property type="entry name" value="BETA-LACTAMASE-RELATED DOMAIN-CONTAINING PROTEIN"/>
    <property type="match status" value="1"/>
</dbReference>
<evidence type="ECO:0000256" key="2">
    <source>
        <dbReference type="ARBA" id="ARBA00007840"/>
    </source>
</evidence>
<dbReference type="SUPFAM" id="SSF56601">
    <property type="entry name" value="beta-lactamase/transpeptidase-like"/>
    <property type="match status" value="1"/>
</dbReference>